<dbReference type="Pfam" id="PF23562">
    <property type="entry name" value="AMP-binding_C_3"/>
    <property type="match status" value="1"/>
</dbReference>
<reference evidence="3" key="1">
    <citation type="submission" date="2022-11" db="EMBL/GenBank/DDBJ databases">
        <authorList>
            <person name="Petersen C."/>
        </authorList>
    </citation>
    <scope>NUCLEOTIDE SEQUENCE</scope>
    <source>
        <strain evidence="3">IBT 16849</strain>
    </source>
</reference>
<evidence type="ECO:0000313" key="3">
    <source>
        <dbReference type="EMBL" id="KAJ5181152.1"/>
    </source>
</evidence>
<evidence type="ECO:0000256" key="2">
    <source>
        <dbReference type="ARBA" id="ARBA00022553"/>
    </source>
</evidence>
<proteinExistence type="predicted"/>
<keyword evidence="4" id="KW-1185">Reference proteome</keyword>
<organism evidence="3 4">
    <name type="scientific">Penicillium cf. griseofulvum</name>
    <dbReference type="NCBI Taxonomy" id="2972120"/>
    <lineage>
        <taxon>Eukaryota</taxon>
        <taxon>Fungi</taxon>
        <taxon>Dikarya</taxon>
        <taxon>Ascomycota</taxon>
        <taxon>Pezizomycotina</taxon>
        <taxon>Eurotiomycetes</taxon>
        <taxon>Eurotiomycetidae</taxon>
        <taxon>Eurotiales</taxon>
        <taxon>Aspergillaceae</taxon>
        <taxon>Penicillium</taxon>
    </lineage>
</organism>
<dbReference type="AlphaFoldDB" id="A0A9W9INR3"/>
<protein>
    <recommendedName>
        <fullName evidence="5">AMP-binding enzyme C-terminal domain-containing protein</fullName>
    </recommendedName>
</protein>
<accession>A0A9W9INR3</accession>
<sequence length="185" mass="20849">MDPCENGKLYELVIPRGETRDTHGIFHTFPHLKEYRTKDLFSPHLARPNLWKYEGRLDDTITLNNGQKINPVSMEKVVESHPLVSRAVVIGNRRSHVALLVELAVGSDFSFASKSSVADLVRAIWPVVEKANKLAPGGGQIGIMRIGLASPDKPFRTTPKGSTQRRMVLEDYEEEIEKIYQHDAF</sequence>
<name>A0A9W9INR3_9EURO</name>
<dbReference type="InterPro" id="IPR051414">
    <property type="entry name" value="Adenylate-forming_Reductase"/>
</dbReference>
<evidence type="ECO:0008006" key="5">
    <source>
        <dbReference type="Google" id="ProtNLM"/>
    </source>
</evidence>
<dbReference type="EMBL" id="JAPQKP010000008">
    <property type="protein sequence ID" value="KAJ5181152.1"/>
    <property type="molecule type" value="Genomic_DNA"/>
</dbReference>
<gene>
    <name evidence="3" type="ORF">N7472_011112</name>
</gene>
<dbReference type="Proteomes" id="UP001150879">
    <property type="component" value="Unassembled WGS sequence"/>
</dbReference>
<keyword evidence="2" id="KW-0597">Phosphoprotein</keyword>
<dbReference type="PANTHER" id="PTHR43439">
    <property type="entry name" value="PHENYLACETATE-COENZYME A LIGASE"/>
    <property type="match status" value="1"/>
</dbReference>
<comment type="caution">
    <text evidence="3">The sequence shown here is derived from an EMBL/GenBank/DDBJ whole genome shotgun (WGS) entry which is preliminary data.</text>
</comment>
<keyword evidence="1" id="KW-0596">Phosphopantetheine</keyword>
<reference evidence="3" key="2">
    <citation type="journal article" date="2023" name="IMA Fungus">
        <title>Comparative genomic study of the Penicillium genus elucidates a diverse pangenome and 15 lateral gene transfer events.</title>
        <authorList>
            <person name="Petersen C."/>
            <person name="Sorensen T."/>
            <person name="Nielsen M.R."/>
            <person name="Sondergaard T.E."/>
            <person name="Sorensen J.L."/>
            <person name="Fitzpatrick D.A."/>
            <person name="Frisvad J.C."/>
            <person name="Nielsen K.L."/>
        </authorList>
    </citation>
    <scope>NUCLEOTIDE SEQUENCE</scope>
    <source>
        <strain evidence="3">IBT 16849</strain>
    </source>
</reference>
<evidence type="ECO:0000313" key="4">
    <source>
        <dbReference type="Proteomes" id="UP001150879"/>
    </source>
</evidence>
<evidence type="ECO:0000256" key="1">
    <source>
        <dbReference type="ARBA" id="ARBA00022450"/>
    </source>
</evidence>
<dbReference type="PANTHER" id="PTHR43439:SF2">
    <property type="entry name" value="ENZYME, PUTATIVE (JCVI)-RELATED"/>
    <property type="match status" value="1"/>
</dbReference>
<dbReference type="SUPFAM" id="SSF56801">
    <property type="entry name" value="Acetyl-CoA synthetase-like"/>
    <property type="match status" value="1"/>
</dbReference>